<organism evidence="1">
    <name type="scientific">hydrocarbon metagenome</name>
    <dbReference type="NCBI Taxonomy" id="938273"/>
    <lineage>
        <taxon>unclassified sequences</taxon>
        <taxon>metagenomes</taxon>
        <taxon>ecological metagenomes</taxon>
    </lineage>
</organism>
<evidence type="ECO:0000313" key="1">
    <source>
        <dbReference type="EMBL" id="KUG15253.1"/>
    </source>
</evidence>
<name>A0A0W8F314_9ZZZZ</name>
<comment type="caution">
    <text evidence="1">The sequence shown here is derived from an EMBL/GenBank/DDBJ whole genome shotgun (WGS) entry which is preliminary data.</text>
</comment>
<gene>
    <name evidence="1" type="ORF">ASZ90_015070</name>
</gene>
<sequence>MIKGSRSLPVGKRGFLHTPGMRENLHLPFGGNRKTCLL</sequence>
<accession>A0A0W8F314</accession>
<dbReference type="EMBL" id="LNQE01001570">
    <property type="protein sequence ID" value="KUG15253.1"/>
    <property type="molecule type" value="Genomic_DNA"/>
</dbReference>
<reference evidence="1" key="1">
    <citation type="journal article" date="2015" name="Proc. Natl. Acad. Sci. U.S.A.">
        <title>Networks of energetic and metabolic interactions define dynamics in microbial communities.</title>
        <authorList>
            <person name="Embree M."/>
            <person name="Liu J.K."/>
            <person name="Al-Bassam M.M."/>
            <person name="Zengler K."/>
        </authorList>
    </citation>
    <scope>NUCLEOTIDE SEQUENCE</scope>
</reference>
<proteinExistence type="predicted"/>
<dbReference type="AlphaFoldDB" id="A0A0W8F314"/>
<protein>
    <submittedName>
        <fullName evidence="1">Uncharacterized protein</fullName>
    </submittedName>
</protein>